<dbReference type="Gene3D" id="3.90.550.10">
    <property type="entry name" value="Spore Coat Polysaccharide Biosynthesis Protein SpsA, Chain A"/>
    <property type="match status" value="1"/>
</dbReference>
<dbReference type="PANTHER" id="PTHR43179">
    <property type="entry name" value="RHAMNOSYLTRANSFERASE WBBL"/>
    <property type="match status" value="1"/>
</dbReference>
<reference evidence="2 3" key="1">
    <citation type="submission" date="2018-06" db="EMBL/GenBank/DDBJ databases">
        <title>Genomic Encyclopedia of Archaeal and Bacterial Type Strains, Phase II (KMG-II): from individual species to whole genera.</title>
        <authorList>
            <person name="Goeker M."/>
        </authorList>
    </citation>
    <scope>NUCLEOTIDE SEQUENCE [LARGE SCALE GENOMIC DNA]</scope>
    <source>
        <strain evidence="2 3">DSM 6779</strain>
    </source>
</reference>
<dbReference type="Proteomes" id="UP000249239">
    <property type="component" value="Unassembled WGS sequence"/>
</dbReference>
<dbReference type="AlphaFoldDB" id="A0A2W7QBM7"/>
<gene>
    <name evidence="2" type="ORF">LX69_00826</name>
</gene>
<dbReference type="PANTHER" id="PTHR43179:SF10">
    <property type="entry name" value="GLYCOSYL TRANSFERASE"/>
    <property type="match status" value="1"/>
</dbReference>
<dbReference type="Pfam" id="PF00535">
    <property type="entry name" value="Glycos_transf_2"/>
    <property type="match status" value="1"/>
</dbReference>
<evidence type="ECO:0000313" key="2">
    <source>
        <dbReference type="EMBL" id="PZX19159.1"/>
    </source>
</evidence>
<organism evidence="2 3">
    <name type="scientific">Breznakibacter xylanolyticus</name>
    <dbReference type="NCBI Taxonomy" id="990"/>
    <lineage>
        <taxon>Bacteria</taxon>
        <taxon>Pseudomonadati</taxon>
        <taxon>Bacteroidota</taxon>
        <taxon>Bacteroidia</taxon>
        <taxon>Marinilabiliales</taxon>
        <taxon>Marinilabiliaceae</taxon>
        <taxon>Breznakibacter</taxon>
    </lineage>
</organism>
<feature type="domain" description="Glycosyltransferase 2-like" evidence="1">
    <location>
        <begin position="17"/>
        <end position="118"/>
    </location>
</feature>
<dbReference type="OrthoDB" id="9771846at2"/>
<dbReference type="EMBL" id="QKZK01000005">
    <property type="protein sequence ID" value="PZX19159.1"/>
    <property type="molecule type" value="Genomic_DNA"/>
</dbReference>
<sequence>MKILTASLVVYKNKLSLLEAVLNSLPTENFVLVVADNSPTESLRSFFCSKKNVIYIYLNSNLGFGKGHNIAFERIRNISEFHFIINPDIYCDSSVFIKIANFMRDNDDIGILGPKIYYPNAQIQFSCRLLPTPLDLILRRIPVKKLQEKHAVKNELRFTDYKSTMEVPFLLGCFLCIKGELYEKINGFDPRYFMYLEDIDICRKVNLTHKVLYYPHVHIYHHYAKESKTNLRLFIAHLNSSFLYFMKWGWFWDSDRKIVNTKVLNDHNYH</sequence>
<dbReference type="InterPro" id="IPR001173">
    <property type="entry name" value="Glyco_trans_2-like"/>
</dbReference>
<dbReference type="RefSeq" id="WP_111444542.1">
    <property type="nucleotide sequence ID" value="NZ_QKZK01000005.1"/>
</dbReference>
<dbReference type="SUPFAM" id="SSF53448">
    <property type="entry name" value="Nucleotide-diphospho-sugar transferases"/>
    <property type="match status" value="1"/>
</dbReference>
<accession>A0A2W7QBM7</accession>
<evidence type="ECO:0000259" key="1">
    <source>
        <dbReference type="Pfam" id="PF00535"/>
    </source>
</evidence>
<dbReference type="InterPro" id="IPR029044">
    <property type="entry name" value="Nucleotide-diphossugar_trans"/>
</dbReference>
<name>A0A2W7QBM7_9BACT</name>
<proteinExistence type="predicted"/>
<evidence type="ECO:0000313" key="3">
    <source>
        <dbReference type="Proteomes" id="UP000249239"/>
    </source>
</evidence>
<keyword evidence="3" id="KW-1185">Reference proteome</keyword>
<protein>
    <recommendedName>
        <fullName evidence="1">Glycosyltransferase 2-like domain-containing protein</fullName>
    </recommendedName>
</protein>
<comment type="caution">
    <text evidence="2">The sequence shown here is derived from an EMBL/GenBank/DDBJ whole genome shotgun (WGS) entry which is preliminary data.</text>
</comment>